<dbReference type="Pfam" id="PF00196">
    <property type="entry name" value="GerE"/>
    <property type="match status" value="1"/>
</dbReference>
<dbReference type="OrthoDB" id="1013073at2"/>
<dbReference type="InterPro" id="IPR001789">
    <property type="entry name" value="Sig_transdc_resp-reg_receiver"/>
</dbReference>
<evidence type="ECO:0000259" key="6">
    <source>
        <dbReference type="PROSITE" id="PS50043"/>
    </source>
</evidence>
<dbReference type="CDD" id="cd06170">
    <property type="entry name" value="LuxR_C_like"/>
    <property type="match status" value="1"/>
</dbReference>
<keyword evidence="3 8" id="KW-0238">DNA-binding</keyword>
<gene>
    <name evidence="8" type="ORF">DVK85_06290</name>
</gene>
<dbReference type="Gene3D" id="1.10.10.10">
    <property type="entry name" value="Winged helix-like DNA-binding domain superfamily/Winged helix DNA-binding domain"/>
    <property type="match status" value="1"/>
</dbReference>
<name>A0A345HBA9_9FLAO</name>
<dbReference type="PROSITE" id="PS50110">
    <property type="entry name" value="RESPONSE_REGULATORY"/>
    <property type="match status" value="1"/>
</dbReference>
<dbReference type="InterPro" id="IPR036388">
    <property type="entry name" value="WH-like_DNA-bd_sf"/>
</dbReference>
<proteinExistence type="predicted"/>
<reference evidence="8 9" key="1">
    <citation type="submission" date="2018-07" db="EMBL/GenBank/DDBJ databases">
        <title>Complete genome sequence of Flavobacterium arcticum type strain SM1502T.</title>
        <authorList>
            <person name="Li Y."/>
            <person name="Li D.-D."/>
        </authorList>
    </citation>
    <scope>NUCLEOTIDE SEQUENCE [LARGE SCALE GENOMIC DNA]</scope>
    <source>
        <strain evidence="8 9">SM1502</strain>
    </source>
</reference>
<organism evidence="8 9">
    <name type="scientific">Flavobacterium arcticum</name>
    <dbReference type="NCBI Taxonomy" id="1784713"/>
    <lineage>
        <taxon>Bacteria</taxon>
        <taxon>Pseudomonadati</taxon>
        <taxon>Bacteroidota</taxon>
        <taxon>Flavobacteriia</taxon>
        <taxon>Flavobacteriales</taxon>
        <taxon>Flavobacteriaceae</taxon>
        <taxon>Flavobacterium</taxon>
    </lineage>
</organism>
<dbReference type="InterPro" id="IPR058245">
    <property type="entry name" value="NreC/VraR/RcsB-like_REC"/>
</dbReference>
<dbReference type="CDD" id="cd17535">
    <property type="entry name" value="REC_NarL-like"/>
    <property type="match status" value="1"/>
</dbReference>
<feature type="modified residue" description="4-aspartylphosphate" evidence="5">
    <location>
        <position position="60"/>
    </location>
</feature>
<dbReference type="PROSITE" id="PS50043">
    <property type="entry name" value="HTH_LUXR_2"/>
    <property type="match status" value="1"/>
</dbReference>
<dbReference type="Gene3D" id="3.40.50.2300">
    <property type="match status" value="1"/>
</dbReference>
<evidence type="ECO:0000259" key="7">
    <source>
        <dbReference type="PROSITE" id="PS50110"/>
    </source>
</evidence>
<keyword evidence="1 5" id="KW-0597">Phosphoprotein</keyword>
<dbReference type="InterPro" id="IPR000792">
    <property type="entry name" value="Tscrpt_reg_LuxR_C"/>
</dbReference>
<feature type="domain" description="Response regulatory" evidence="7">
    <location>
        <begin position="9"/>
        <end position="125"/>
    </location>
</feature>
<dbReference type="SMART" id="SM00448">
    <property type="entry name" value="REC"/>
    <property type="match status" value="1"/>
</dbReference>
<dbReference type="GO" id="GO:0003677">
    <property type="term" value="F:DNA binding"/>
    <property type="evidence" value="ECO:0007669"/>
    <property type="project" value="UniProtKB-KW"/>
</dbReference>
<dbReference type="InterPro" id="IPR016032">
    <property type="entry name" value="Sig_transdc_resp-reg_C-effctor"/>
</dbReference>
<dbReference type="PRINTS" id="PR00038">
    <property type="entry name" value="HTHLUXR"/>
</dbReference>
<dbReference type="InterPro" id="IPR039420">
    <property type="entry name" value="WalR-like"/>
</dbReference>
<dbReference type="EMBL" id="CP031188">
    <property type="protein sequence ID" value="AXG73869.1"/>
    <property type="molecule type" value="Genomic_DNA"/>
</dbReference>
<dbReference type="PROSITE" id="PS00622">
    <property type="entry name" value="HTH_LUXR_1"/>
    <property type="match status" value="1"/>
</dbReference>
<dbReference type="PANTHER" id="PTHR43214:SF41">
    <property type="entry name" value="NITRATE_NITRITE RESPONSE REGULATOR PROTEIN NARP"/>
    <property type="match status" value="1"/>
</dbReference>
<dbReference type="KEGG" id="fat:DVK85_06290"/>
<evidence type="ECO:0000256" key="2">
    <source>
        <dbReference type="ARBA" id="ARBA00023015"/>
    </source>
</evidence>
<keyword evidence="9" id="KW-1185">Reference proteome</keyword>
<evidence type="ECO:0000313" key="8">
    <source>
        <dbReference type="EMBL" id="AXG73869.1"/>
    </source>
</evidence>
<dbReference type="Proteomes" id="UP000253951">
    <property type="component" value="Chromosome"/>
</dbReference>
<dbReference type="InterPro" id="IPR011006">
    <property type="entry name" value="CheY-like_superfamily"/>
</dbReference>
<dbReference type="SUPFAM" id="SSF46894">
    <property type="entry name" value="C-terminal effector domain of the bipartite response regulators"/>
    <property type="match status" value="1"/>
</dbReference>
<protein>
    <submittedName>
        <fullName evidence="8">DNA-binding response regulator</fullName>
    </submittedName>
</protein>
<evidence type="ECO:0000256" key="5">
    <source>
        <dbReference type="PROSITE-ProRule" id="PRU00169"/>
    </source>
</evidence>
<dbReference type="GO" id="GO:0000160">
    <property type="term" value="P:phosphorelay signal transduction system"/>
    <property type="evidence" value="ECO:0007669"/>
    <property type="project" value="InterPro"/>
</dbReference>
<evidence type="ECO:0000313" key="9">
    <source>
        <dbReference type="Proteomes" id="UP000253951"/>
    </source>
</evidence>
<feature type="domain" description="HTH luxR-type" evidence="6">
    <location>
        <begin position="148"/>
        <end position="213"/>
    </location>
</feature>
<evidence type="ECO:0000256" key="1">
    <source>
        <dbReference type="ARBA" id="ARBA00022553"/>
    </source>
</evidence>
<dbReference type="SUPFAM" id="SSF52172">
    <property type="entry name" value="CheY-like"/>
    <property type="match status" value="1"/>
</dbReference>
<evidence type="ECO:0000256" key="3">
    <source>
        <dbReference type="ARBA" id="ARBA00023125"/>
    </source>
</evidence>
<dbReference type="PANTHER" id="PTHR43214">
    <property type="entry name" value="TWO-COMPONENT RESPONSE REGULATOR"/>
    <property type="match status" value="1"/>
</dbReference>
<accession>A0A345HBA9</accession>
<dbReference type="Pfam" id="PF00072">
    <property type="entry name" value="Response_reg"/>
    <property type="match status" value="1"/>
</dbReference>
<dbReference type="GO" id="GO:0006355">
    <property type="term" value="P:regulation of DNA-templated transcription"/>
    <property type="evidence" value="ECO:0007669"/>
    <property type="project" value="InterPro"/>
</dbReference>
<dbReference type="SMART" id="SM00421">
    <property type="entry name" value="HTH_LUXR"/>
    <property type="match status" value="1"/>
</dbReference>
<keyword evidence="4" id="KW-0804">Transcription</keyword>
<dbReference type="AlphaFoldDB" id="A0A345HBA9"/>
<evidence type="ECO:0000256" key="4">
    <source>
        <dbReference type="ARBA" id="ARBA00023163"/>
    </source>
</evidence>
<sequence>MPTMFSDKKILLADDHSVVRRGVALILKESLVGVNINYAADFDSVISVLKKEPIDLIILDINLPGGNTSAMIAKVRMVQSSVKILMFSAFDEEQFALRYIQAGADGYLNKLIVEEKIIEAVKIILDGGKYISERVKNKIFENALNNTPLNPLESLSDREMEVASLLVKGEGNLEISNILNIQMSTVSTYKHRIFEKLNVTNVVSLVEQYKLYSE</sequence>
<keyword evidence="2" id="KW-0805">Transcription regulation</keyword>